<protein>
    <recommendedName>
        <fullName evidence="3">HMG box domain-containing protein</fullName>
    </recommendedName>
</protein>
<dbReference type="AlphaFoldDB" id="A0A397HZL2"/>
<dbReference type="EMBL" id="PQFF01000280">
    <property type="protein sequence ID" value="RHZ66624.1"/>
    <property type="molecule type" value="Genomic_DNA"/>
</dbReference>
<comment type="caution">
    <text evidence="4">The sequence shown here is derived from an EMBL/GenBank/DDBJ whole genome shotgun (WGS) entry which is preliminary data.</text>
</comment>
<feature type="compositionally biased region" description="Low complexity" evidence="2">
    <location>
        <begin position="189"/>
        <end position="215"/>
    </location>
</feature>
<dbReference type="Proteomes" id="UP000266861">
    <property type="component" value="Unassembled WGS sequence"/>
</dbReference>
<feature type="compositionally biased region" description="Low complexity" evidence="2">
    <location>
        <begin position="165"/>
        <end position="181"/>
    </location>
</feature>
<dbReference type="InterPro" id="IPR009071">
    <property type="entry name" value="HMG_box_dom"/>
</dbReference>
<feature type="DNA-binding region" description="HMG box" evidence="1">
    <location>
        <begin position="73"/>
        <end position="141"/>
    </location>
</feature>
<gene>
    <name evidence="4" type="ORF">Glove_306g56</name>
</gene>
<dbReference type="InterPro" id="IPR036910">
    <property type="entry name" value="HMG_box_dom_sf"/>
</dbReference>
<feature type="region of interest" description="Disordered" evidence="2">
    <location>
        <begin position="143"/>
        <end position="215"/>
    </location>
</feature>
<dbReference type="OrthoDB" id="6247875at2759"/>
<dbReference type="PROSITE" id="PS50118">
    <property type="entry name" value="HMG_BOX_2"/>
    <property type="match status" value="1"/>
</dbReference>
<evidence type="ECO:0000313" key="4">
    <source>
        <dbReference type="EMBL" id="RHZ66624.1"/>
    </source>
</evidence>
<proteinExistence type="predicted"/>
<accession>A0A397HZL2</accession>
<evidence type="ECO:0000256" key="2">
    <source>
        <dbReference type="SAM" id="MobiDB-lite"/>
    </source>
</evidence>
<dbReference type="GO" id="GO:0005634">
    <property type="term" value="C:nucleus"/>
    <property type="evidence" value="ECO:0007669"/>
    <property type="project" value="UniProtKB-UniRule"/>
</dbReference>
<reference evidence="4 5" key="1">
    <citation type="submission" date="2018-08" db="EMBL/GenBank/DDBJ databases">
        <title>Genome and evolution of the arbuscular mycorrhizal fungus Diversispora epigaea (formerly Glomus versiforme) and its bacterial endosymbionts.</title>
        <authorList>
            <person name="Sun X."/>
            <person name="Fei Z."/>
            <person name="Harrison M."/>
        </authorList>
    </citation>
    <scope>NUCLEOTIDE SEQUENCE [LARGE SCALE GENOMIC DNA]</scope>
    <source>
        <strain evidence="4 5">IT104</strain>
    </source>
</reference>
<dbReference type="GO" id="GO:0003677">
    <property type="term" value="F:DNA binding"/>
    <property type="evidence" value="ECO:0007669"/>
    <property type="project" value="UniProtKB-UniRule"/>
</dbReference>
<feature type="compositionally biased region" description="Basic and acidic residues" evidence="2">
    <location>
        <begin position="60"/>
        <end position="74"/>
    </location>
</feature>
<sequence length="453" mass="51422">MTFQFVPVSLKTFDKSPLTSKEREDAFFEQDLKVESLLLNPACPIHLSKEKLTQPSSDSRQGRRFSDGEREDPPRPSNPFMIFLNNYGEGRRKIIPGENIKNISILAKEEWNKSDPSVHFLFEELADLAKKYFQYVFPNYKYRPGRNRRSGRNKPNRNGRSRNITSSPRSRMSTPTLTSPSQSEISQMPTPTLTSPSSTSPSTTSTSPSSDMSTPPSIILGSFINNLYENPLYDFILFDETGISETVEIFPEESNCLQPFNLPVTSVSSNDTVNFEVPAEFNLPVTSVSSNDTVNFEVPAEFNLPVTSVSSKDTVNFEIPAEFNLPVTSVLMNILDTVNSEIHTEFNLPVTSVLLNDDISDHTKDNFYENHQLSTPATNNNNIDMEFETSVPITEQHIILSNYENMNMYSENTEPHLIMNSNDITSQYQFLEDENNESYLDESNLIHLFQQTY</sequence>
<dbReference type="SUPFAM" id="SSF47095">
    <property type="entry name" value="HMG-box"/>
    <property type="match status" value="1"/>
</dbReference>
<keyword evidence="5" id="KW-1185">Reference proteome</keyword>
<feature type="domain" description="HMG box" evidence="3">
    <location>
        <begin position="73"/>
        <end position="141"/>
    </location>
</feature>
<evidence type="ECO:0000259" key="3">
    <source>
        <dbReference type="PROSITE" id="PS50118"/>
    </source>
</evidence>
<feature type="compositionally biased region" description="Basic residues" evidence="2">
    <location>
        <begin position="143"/>
        <end position="160"/>
    </location>
</feature>
<keyword evidence="1" id="KW-0539">Nucleus</keyword>
<dbReference type="SMART" id="SM00398">
    <property type="entry name" value="HMG"/>
    <property type="match status" value="1"/>
</dbReference>
<feature type="region of interest" description="Disordered" evidence="2">
    <location>
        <begin position="49"/>
        <end position="80"/>
    </location>
</feature>
<evidence type="ECO:0000313" key="5">
    <source>
        <dbReference type="Proteomes" id="UP000266861"/>
    </source>
</evidence>
<name>A0A397HZL2_9GLOM</name>
<dbReference type="Gene3D" id="1.10.30.10">
    <property type="entry name" value="High mobility group box domain"/>
    <property type="match status" value="1"/>
</dbReference>
<keyword evidence="1" id="KW-0238">DNA-binding</keyword>
<evidence type="ECO:0000256" key="1">
    <source>
        <dbReference type="PROSITE-ProRule" id="PRU00267"/>
    </source>
</evidence>
<organism evidence="4 5">
    <name type="scientific">Diversispora epigaea</name>
    <dbReference type="NCBI Taxonomy" id="1348612"/>
    <lineage>
        <taxon>Eukaryota</taxon>
        <taxon>Fungi</taxon>
        <taxon>Fungi incertae sedis</taxon>
        <taxon>Mucoromycota</taxon>
        <taxon>Glomeromycotina</taxon>
        <taxon>Glomeromycetes</taxon>
        <taxon>Diversisporales</taxon>
        <taxon>Diversisporaceae</taxon>
        <taxon>Diversispora</taxon>
    </lineage>
</organism>